<dbReference type="Gene3D" id="4.10.280.10">
    <property type="entry name" value="Helix-loop-helix DNA-binding domain"/>
    <property type="match status" value="1"/>
</dbReference>
<dbReference type="InterPro" id="IPR018540">
    <property type="entry name" value="Spo0E-like"/>
</dbReference>
<dbReference type="Pfam" id="PF09388">
    <property type="entry name" value="SpoOE-like"/>
    <property type="match status" value="1"/>
</dbReference>
<keyword evidence="2" id="KW-1185">Reference proteome</keyword>
<dbReference type="RefSeq" id="WP_205494418.1">
    <property type="nucleotide sequence ID" value="NZ_JAFHAP010000008.1"/>
</dbReference>
<organism evidence="1 2">
    <name type="scientific">Polycladomyces zharkentensis</name>
    <dbReference type="NCBI Taxonomy" id="2807616"/>
    <lineage>
        <taxon>Bacteria</taxon>
        <taxon>Bacillati</taxon>
        <taxon>Bacillota</taxon>
        <taxon>Bacilli</taxon>
        <taxon>Bacillales</taxon>
        <taxon>Thermoactinomycetaceae</taxon>
        <taxon>Polycladomyces</taxon>
    </lineage>
</organism>
<evidence type="ECO:0000313" key="2">
    <source>
        <dbReference type="Proteomes" id="UP001177120"/>
    </source>
</evidence>
<proteinExistence type="predicted"/>
<dbReference type="SUPFAM" id="SSF140500">
    <property type="entry name" value="BAS1536-like"/>
    <property type="match status" value="1"/>
</dbReference>
<comment type="caution">
    <text evidence="1">The sequence shown here is derived from an EMBL/GenBank/DDBJ whole genome shotgun (WGS) entry which is preliminary data.</text>
</comment>
<dbReference type="Proteomes" id="UP001177120">
    <property type="component" value="Unassembled WGS sequence"/>
</dbReference>
<evidence type="ECO:0000313" key="1">
    <source>
        <dbReference type="EMBL" id="MBN2909379.1"/>
    </source>
</evidence>
<name>A0ABS2WIP5_9BACL</name>
<reference evidence="1" key="1">
    <citation type="journal article" date="2024" name="Int. J. Syst. Evol. Microbiol.">
        <title>Polycladomyces zharkentensis sp. nov., a novel thermophilic cellulose- and starch-degrading member of the Bacillota from a geothermal aquifer in Kazakhstan.</title>
        <authorList>
            <person name="Mashzhan A."/>
            <person name="Kistaubayeva A."/>
            <person name="Javier-Lopez R."/>
            <person name="Bissenova U."/>
            <person name="Bissenbay A."/>
            <person name="Birkeland N.K."/>
        </authorList>
    </citation>
    <scope>NUCLEOTIDE SEQUENCE</scope>
    <source>
        <strain evidence="1">ZKZ2T</strain>
    </source>
</reference>
<gene>
    <name evidence="1" type="ORF">JQC72_07555</name>
</gene>
<accession>A0ABS2WIP5</accession>
<dbReference type="EMBL" id="JAFHAP010000008">
    <property type="protein sequence ID" value="MBN2909379.1"/>
    <property type="molecule type" value="Genomic_DNA"/>
</dbReference>
<dbReference type="InterPro" id="IPR037208">
    <property type="entry name" value="Spo0E-like_sf"/>
</dbReference>
<protein>
    <submittedName>
        <fullName evidence="1">Spo0E family sporulation regulatory protein-aspartic acid phosphatase</fullName>
    </submittedName>
</protein>
<sequence>MEPTRLTVLEQEMERLRVELHQTANTDPRHWSQATLLPISKQLDALIVEYYKEKKKQM</sequence>
<dbReference type="InterPro" id="IPR036638">
    <property type="entry name" value="HLH_DNA-bd_sf"/>
</dbReference>